<keyword evidence="3" id="KW-1185">Reference proteome</keyword>
<dbReference type="Proteomes" id="UP000216752">
    <property type="component" value="Chromosome"/>
</dbReference>
<dbReference type="EMBL" id="CP155573">
    <property type="protein sequence ID" value="XFO64165.1"/>
    <property type="molecule type" value="Genomic_DNA"/>
</dbReference>
<evidence type="ECO:0000313" key="2">
    <source>
        <dbReference type="EMBL" id="XFO64165.1"/>
    </source>
</evidence>
<accession>A0ABZ3IEQ0</accession>
<dbReference type="RefSeq" id="WP_094605342.1">
    <property type="nucleotide sequence ID" value="NZ_CP155573.1"/>
</dbReference>
<dbReference type="InterPro" id="IPR029501">
    <property type="entry name" value="EndoU_bac"/>
</dbReference>
<reference evidence="2" key="1">
    <citation type="submission" date="2024-05" db="EMBL/GenBank/DDBJ databases">
        <title>Isolation and characterization of Sporomusa carbonis sp. nov., a carboxydotrophic hydrogenogen in the genus of Sporomusa isolated from a charcoal burning pile.</title>
        <authorList>
            <person name="Boeer T."/>
            <person name="Rosenbaum F."/>
            <person name="Eysell L."/>
            <person name="Mueller V."/>
            <person name="Daniel R."/>
            <person name="Poehlein A."/>
        </authorList>
    </citation>
    <scope>NUCLEOTIDE SEQUENCE [LARGE SCALE GENOMIC DNA]</scope>
    <source>
        <strain evidence="2">DSM 10669</strain>
    </source>
</reference>
<sequence length="320" mass="35230">MMLAKPYLQDFGVIKEEQEGVEDMSDEANTEPTIPEVIVTATPLPLTLNQIWGNIIKPFTAIAPTNSAFIDATISREDIGNGYTLDYNSNGILWRVNAAGIPHPDDLENFYEQQEIIQGYSESKSNINLDKINELLDGIGDLLDVRKYMLPLAAQTLMNSDVAMTGLKNIAGQGLSKAKLKFTSKLEEHIIKTDTSVPRSRGVGGAHNLAEFSQNDVNIVNTINHPTIDGIKTIEYKIPALDGKTGEVIGWKSQVYKKTVYDPNIISDQQFIQWGKEAAGEAASAGRLIGREWSGTASNGLKFRGYLNDAEEITSFFPDF</sequence>
<organism evidence="2 3">
    <name type="scientific">Sporomusa silvacetica DSM 10669</name>
    <dbReference type="NCBI Taxonomy" id="1123289"/>
    <lineage>
        <taxon>Bacteria</taxon>
        <taxon>Bacillati</taxon>
        <taxon>Bacillota</taxon>
        <taxon>Negativicutes</taxon>
        <taxon>Selenomonadales</taxon>
        <taxon>Sporomusaceae</taxon>
        <taxon>Sporomusa</taxon>
    </lineage>
</organism>
<name>A0ABZ3IEQ0_9FIRM</name>
<gene>
    <name evidence="2" type="ORF">SPSIL_002550</name>
</gene>
<evidence type="ECO:0000313" key="3">
    <source>
        <dbReference type="Proteomes" id="UP000216752"/>
    </source>
</evidence>
<protein>
    <recommendedName>
        <fullName evidence="1">Bacterial EndoU nuclease domain-containing protein</fullName>
    </recommendedName>
</protein>
<dbReference type="Pfam" id="PF14436">
    <property type="entry name" value="EndoU_bacteria"/>
    <property type="match status" value="1"/>
</dbReference>
<feature type="domain" description="Bacterial EndoU nuclease" evidence="1">
    <location>
        <begin position="185"/>
        <end position="319"/>
    </location>
</feature>
<proteinExistence type="predicted"/>
<evidence type="ECO:0000259" key="1">
    <source>
        <dbReference type="Pfam" id="PF14436"/>
    </source>
</evidence>
<dbReference type="CDD" id="cd20686">
    <property type="entry name" value="CdiA-CT_Ec-like"/>
    <property type="match status" value="1"/>
</dbReference>